<name>A0ABN4BNU0_9CLOT</name>
<organism evidence="1 2">
    <name type="scientific">Clostridium autoethanogenum DSM 10061</name>
    <dbReference type="NCBI Taxonomy" id="1341692"/>
    <lineage>
        <taxon>Bacteria</taxon>
        <taxon>Bacillati</taxon>
        <taxon>Bacillota</taxon>
        <taxon>Clostridia</taxon>
        <taxon>Eubacteriales</taxon>
        <taxon>Clostridiaceae</taxon>
        <taxon>Clostridium</taxon>
    </lineage>
</organism>
<sequence>MENSQKELMKDFVIKNKFSCYNDDIKDMAIRKLQNEMKKEFFDDIIDYKIHNIKDIMTIFFKFNNNLGVNLHCNRIIYDTLRTHITFRYEIVCYCDKKNPIYSEVIRTFEYMKIERINEIFEFIKSLRIYFFDIDHRKYKYDGYGHFERKKKDMVKYIDKSIEEILMYGVVKNIN</sequence>
<dbReference type="Proteomes" id="UP000017590">
    <property type="component" value="Chromosome"/>
</dbReference>
<evidence type="ECO:0000313" key="1">
    <source>
        <dbReference type="EMBL" id="AGY77959.1"/>
    </source>
</evidence>
<protein>
    <submittedName>
        <fullName evidence="1">Uncharacterized protein</fullName>
    </submittedName>
</protein>
<dbReference type="EMBL" id="CP006763">
    <property type="protein sequence ID" value="AGY77959.1"/>
    <property type="molecule type" value="Genomic_DNA"/>
</dbReference>
<reference evidence="2" key="1">
    <citation type="journal article" date="2014" name="Biotechnol. Biofuels">
        <title>Comparison of single-molecule sequencing and hybrid approaches for finishing the genome of Clostridium autoethanogenum and analysis of CRISPR systems in industrial relevant Clostridia.</title>
        <authorList>
            <person name="Brown S.D."/>
            <person name="Nagaraju S."/>
            <person name="Utturkar S."/>
            <person name="De Tissera S."/>
            <person name="Segovia S."/>
            <person name="Mitchell W."/>
            <person name="Land M.L."/>
            <person name="Dassanayake A."/>
            <person name="Kopke M."/>
        </authorList>
    </citation>
    <scope>NUCLEOTIDE SEQUENCE [LARGE SCALE GENOMIC DNA]</scope>
    <source>
        <strain evidence="2">DSM 10061</strain>
    </source>
</reference>
<gene>
    <name evidence="1" type="ORF">CAETHG_3758</name>
</gene>
<dbReference type="RefSeq" id="WP_023163383.1">
    <property type="nucleotide sequence ID" value="NC_022592.1"/>
</dbReference>
<evidence type="ECO:0000313" key="2">
    <source>
        <dbReference type="Proteomes" id="UP000017590"/>
    </source>
</evidence>
<proteinExistence type="predicted"/>
<keyword evidence="2" id="KW-1185">Reference proteome</keyword>
<accession>A0ABN4BNU0</accession>